<organism evidence="1 2">
    <name type="scientific">Diaphorina citri</name>
    <name type="common">Asian citrus psyllid</name>
    <dbReference type="NCBI Taxonomy" id="121845"/>
    <lineage>
        <taxon>Eukaryota</taxon>
        <taxon>Metazoa</taxon>
        <taxon>Ecdysozoa</taxon>
        <taxon>Arthropoda</taxon>
        <taxon>Hexapoda</taxon>
        <taxon>Insecta</taxon>
        <taxon>Pterygota</taxon>
        <taxon>Neoptera</taxon>
        <taxon>Paraneoptera</taxon>
        <taxon>Hemiptera</taxon>
        <taxon>Sternorrhyncha</taxon>
        <taxon>Psylloidea</taxon>
        <taxon>Psyllidae</taxon>
        <taxon>Diaphorininae</taxon>
        <taxon>Diaphorina</taxon>
    </lineage>
</organism>
<dbReference type="AlphaFoldDB" id="A0A1S4E8G6"/>
<proteinExistence type="predicted"/>
<sequence>MRDTGRGLRAEQWARFCGRYVCADVIEKLARNKLLERSTHVGKWGSETDLMPHLVNGKLQPPSISFYQTQCHSGGLKSKLKKAFRTSSNPLSNDSAFSLVTQLTSAALCASSPVLPGQTPPVVKSLIRPLTVPKVQVTQVPDTSPTVSGKQKKKK</sequence>
<reference evidence="2" key="1">
    <citation type="submission" date="2025-08" db="UniProtKB">
        <authorList>
            <consortium name="RefSeq"/>
        </authorList>
    </citation>
    <scope>IDENTIFICATION</scope>
</reference>
<dbReference type="KEGG" id="dci:108252030"/>
<gene>
    <name evidence="2" type="primary">LOC108252030</name>
</gene>
<evidence type="ECO:0000313" key="2">
    <source>
        <dbReference type="RefSeq" id="XP_017298349.1"/>
    </source>
</evidence>
<protein>
    <submittedName>
        <fullName evidence="2">Uncharacterized protein LOC108252030</fullName>
    </submittedName>
</protein>
<accession>A0A1S4E8G6</accession>
<evidence type="ECO:0000313" key="1">
    <source>
        <dbReference type="Proteomes" id="UP000079169"/>
    </source>
</evidence>
<dbReference type="STRING" id="121845.A0A1S4E8G6"/>
<dbReference type="GeneID" id="108252030"/>
<keyword evidence="1" id="KW-1185">Reference proteome</keyword>
<dbReference type="PaxDb" id="121845-A0A1S4E8G6"/>
<name>A0A1S4E8G6_DIACI</name>
<dbReference type="Proteomes" id="UP000079169">
    <property type="component" value="Unplaced"/>
</dbReference>
<dbReference type="RefSeq" id="XP_017298349.1">
    <property type="nucleotide sequence ID" value="XM_017442860.2"/>
</dbReference>
<dbReference type="OMA" id="RYNCADA"/>